<evidence type="ECO:0000313" key="10">
    <source>
        <dbReference type="EMBL" id="SIS67324.1"/>
    </source>
</evidence>
<reference evidence="11" key="1">
    <citation type="submission" date="2017-01" db="EMBL/GenBank/DDBJ databases">
        <authorList>
            <person name="Varghese N."/>
            <person name="Submissions S."/>
        </authorList>
    </citation>
    <scope>NUCLEOTIDE SEQUENCE [LARGE SCALE GENOMIC DNA]</scope>
    <source>
        <strain evidence="11">DSM 24913</strain>
    </source>
</reference>
<feature type="domain" description="MacB-like periplasmic core" evidence="9">
    <location>
        <begin position="26"/>
        <end position="244"/>
    </location>
</feature>
<dbReference type="OrthoDB" id="9770036at2"/>
<gene>
    <name evidence="10" type="ORF">SAMN05421686_103205</name>
</gene>
<evidence type="ECO:0000256" key="3">
    <source>
        <dbReference type="ARBA" id="ARBA00022692"/>
    </source>
</evidence>
<comment type="similarity">
    <text evidence="6">Belongs to the ABC-4 integral membrane protein family.</text>
</comment>
<keyword evidence="11" id="KW-1185">Reference proteome</keyword>
<protein>
    <submittedName>
        <fullName evidence="10">Putative ABC transport system permease protein</fullName>
    </submittedName>
</protein>
<dbReference type="InterPro" id="IPR050250">
    <property type="entry name" value="Macrolide_Exporter_MacB"/>
</dbReference>
<accession>A0A1N7L0G9</accession>
<dbReference type="AlphaFoldDB" id="A0A1N7L0G9"/>
<evidence type="ECO:0000256" key="2">
    <source>
        <dbReference type="ARBA" id="ARBA00022475"/>
    </source>
</evidence>
<dbReference type="STRING" id="484498.SAMN05421686_103205"/>
<keyword evidence="3 7" id="KW-0812">Transmembrane</keyword>
<dbReference type="EMBL" id="FTOH01000003">
    <property type="protein sequence ID" value="SIS67324.1"/>
    <property type="molecule type" value="Genomic_DNA"/>
</dbReference>
<feature type="transmembrane region" description="Helical" evidence="7">
    <location>
        <begin position="324"/>
        <end position="345"/>
    </location>
</feature>
<organism evidence="10 11">
    <name type="scientific">Thalassolituus maritimus</name>
    <dbReference type="NCBI Taxonomy" id="484498"/>
    <lineage>
        <taxon>Bacteria</taxon>
        <taxon>Pseudomonadati</taxon>
        <taxon>Pseudomonadota</taxon>
        <taxon>Gammaproteobacteria</taxon>
        <taxon>Oceanospirillales</taxon>
        <taxon>Oceanospirillaceae</taxon>
        <taxon>Thalassolituus</taxon>
    </lineage>
</organism>
<dbReference type="InterPro" id="IPR003838">
    <property type="entry name" value="ABC3_permease_C"/>
</dbReference>
<keyword evidence="5 7" id="KW-0472">Membrane</keyword>
<evidence type="ECO:0000256" key="5">
    <source>
        <dbReference type="ARBA" id="ARBA00023136"/>
    </source>
</evidence>
<keyword evidence="2" id="KW-1003">Cell membrane</keyword>
<feature type="domain" description="ABC3 transporter permease C-terminal" evidence="8">
    <location>
        <begin position="282"/>
        <end position="395"/>
    </location>
</feature>
<proteinExistence type="inferred from homology"/>
<dbReference type="GO" id="GO:0005886">
    <property type="term" value="C:plasma membrane"/>
    <property type="evidence" value="ECO:0007669"/>
    <property type="project" value="UniProtKB-SubCell"/>
</dbReference>
<dbReference type="RefSeq" id="WP_076514730.1">
    <property type="nucleotide sequence ID" value="NZ_FTOH01000003.1"/>
</dbReference>
<evidence type="ECO:0000313" key="11">
    <source>
        <dbReference type="Proteomes" id="UP000185639"/>
    </source>
</evidence>
<evidence type="ECO:0000259" key="8">
    <source>
        <dbReference type="Pfam" id="PF02687"/>
    </source>
</evidence>
<evidence type="ECO:0000256" key="6">
    <source>
        <dbReference type="ARBA" id="ARBA00038076"/>
    </source>
</evidence>
<name>A0A1N7L0G9_9GAMM</name>
<feature type="transmembrane region" description="Helical" evidence="7">
    <location>
        <begin position="20"/>
        <end position="42"/>
    </location>
</feature>
<dbReference type="Pfam" id="PF12704">
    <property type="entry name" value="MacB_PCD"/>
    <property type="match status" value="1"/>
</dbReference>
<dbReference type="PANTHER" id="PTHR30572">
    <property type="entry name" value="MEMBRANE COMPONENT OF TRANSPORTER-RELATED"/>
    <property type="match status" value="1"/>
</dbReference>
<evidence type="ECO:0000256" key="1">
    <source>
        <dbReference type="ARBA" id="ARBA00004651"/>
    </source>
</evidence>
<dbReference type="Pfam" id="PF02687">
    <property type="entry name" value="FtsX"/>
    <property type="match status" value="1"/>
</dbReference>
<comment type="subcellular location">
    <subcellularLocation>
        <location evidence="1">Cell membrane</location>
        <topology evidence="1">Multi-pass membrane protein</topology>
    </subcellularLocation>
</comment>
<dbReference type="GO" id="GO:0022857">
    <property type="term" value="F:transmembrane transporter activity"/>
    <property type="evidence" value="ECO:0007669"/>
    <property type="project" value="TreeGrafter"/>
</dbReference>
<feature type="transmembrane region" description="Helical" evidence="7">
    <location>
        <begin position="271"/>
        <end position="303"/>
    </location>
</feature>
<sequence length="405" mass="43589">MIRLQDHFTFTLRSLTRTRFRTTMQLVAMAIGVLAVVLLTGIGEGGRRFVMAEFASLGNDVLVMLPGRKETTGGLPPLTGEGTRDITLEDAQSLMRISDVERIAPIVVGTSRLSISGLSRDSLVLGTTQDFFSIRDLAFSQGQAFTTREGSRSRSECILGATLRDELFGPKRALGQWINVADYRCRVTGVLTDSGTGFGFDMSNALILPVDNAMQIFNTEGLFRVMIQIENIDAVPAMTTAVEQQMKLRHDGQLDITIVTPDSLLSAFNNVLLIMTFAVAGIAAISLLVAGVLIMNMTLIGVAQRRAEIGLLKALGASSKEVRLLFITEATLLATSGAVLGMLIAEFILWGLRFKFPEVPFATPLWASVSAIGVSAIAGILFSWIPAQKAAKLPPVLALQAQAGK</sequence>
<dbReference type="PANTHER" id="PTHR30572:SF4">
    <property type="entry name" value="ABC TRANSPORTER PERMEASE YTRF"/>
    <property type="match status" value="1"/>
</dbReference>
<feature type="transmembrane region" description="Helical" evidence="7">
    <location>
        <begin position="365"/>
        <end position="385"/>
    </location>
</feature>
<dbReference type="Proteomes" id="UP000185639">
    <property type="component" value="Unassembled WGS sequence"/>
</dbReference>
<evidence type="ECO:0000259" key="9">
    <source>
        <dbReference type="Pfam" id="PF12704"/>
    </source>
</evidence>
<evidence type="ECO:0000256" key="4">
    <source>
        <dbReference type="ARBA" id="ARBA00022989"/>
    </source>
</evidence>
<evidence type="ECO:0000256" key="7">
    <source>
        <dbReference type="SAM" id="Phobius"/>
    </source>
</evidence>
<keyword evidence="4 7" id="KW-1133">Transmembrane helix</keyword>
<dbReference type="InterPro" id="IPR025857">
    <property type="entry name" value="MacB_PCD"/>
</dbReference>